<keyword evidence="2" id="KW-0732">Signal</keyword>
<feature type="region of interest" description="Disordered" evidence="1">
    <location>
        <begin position="90"/>
        <end position="116"/>
    </location>
</feature>
<gene>
    <name evidence="3" type="ORF">L596_012421</name>
</gene>
<proteinExistence type="predicted"/>
<dbReference type="EMBL" id="AZBU02000003">
    <property type="protein sequence ID" value="TKR88132.1"/>
    <property type="molecule type" value="Genomic_DNA"/>
</dbReference>
<name>A0A4U5NXD8_STECR</name>
<evidence type="ECO:0000256" key="1">
    <source>
        <dbReference type="SAM" id="MobiDB-lite"/>
    </source>
</evidence>
<organism evidence="3 4">
    <name type="scientific">Steinernema carpocapsae</name>
    <name type="common">Entomopathogenic nematode</name>
    <dbReference type="NCBI Taxonomy" id="34508"/>
    <lineage>
        <taxon>Eukaryota</taxon>
        <taxon>Metazoa</taxon>
        <taxon>Ecdysozoa</taxon>
        <taxon>Nematoda</taxon>
        <taxon>Chromadorea</taxon>
        <taxon>Rhabditida</taxon>
        <taxon>Tylenchina</taxon>
        <taxon>Panagrolaimomorpha</taxon>
        <taxon>Strongyloidoidea</taxon>
        <taxon>Steinernematidae</taxon>
        <taxon>Steinernema</taxon>
    </lineage>
</organism>
<accession>A0A4U5NXD8</accession>
<feature type="signal peptide" evidence="2">
    <location>
        <begin position="1"/>
        <end position="17"/>
    </location>
</feature>
<keyword evidence="4" id="KW-1185">Reference proteome</keyword>
<evidence type="ECO:0000313" key="4">
    <source>
        <dbReference type="Proteomes" id="UP000298663"/>
    </source>
</evidence>
<evidence type="ECO:0000256" key="2">
    <source>
        <dbReference type="SAM" id="SignalP"/>
    </source>
</evidence>
<reference evidence="3 4" key="2">
    <citation type="journal article" date="2019" name="G3 (Bethesda)">
        <title>Hybrid Assembly of the Genome of the Entomopathogenic Nematode Steinernema carpocapsae Identifies the X-Chromosome.</title>
        <authorList>
            <person name="Serra L."/>
            <person name="Macchietto M."/>
            <person name="Macias-Munoz A."/>
            <person name="McGill C.J."/>
            <person name="Rodriguez I.M."/>
            <person name="Rodriguez B."/>
            <person name="Murad R."/>
            <person name="Mortazavi A."/>
        </authorList>
    </citation>
    <scope>NUCLEOTIDE SEQUENCE [LARGE SCALE GENOMIC DNA]</scope>
    <source>
        <strain evidence="3 4">ALL</strain>
    </source>
</reference>
<dbReference type="Proteomes" id="UP000298663">
    <property type="component" value="Unassembled WGS sequence"/>
</dbReference>
<reference evidence="3 4" key="1">
    <citation type="journal article" date="2015" name="Genome Biol.">
        <title>Comparative genomics of Steinernema reveals deeply conserved gene regulatory networks.</title>
        <authorList>
            <person name="Dillman A.R."/>
            <person name="Macchietto M."/>
            <person name="Porter C.F."/>
            <person name="Rogers A."/>
            <person name="Williams B."/>
            <person name="Antoshechkin I."/>
            <person name="Lee M.M."/>
            <person name="Goodwin Z."/>
            <person name="Lu X."/>
            <person name="Lewis E.E."/>
            <person name="Goodrich-Blair H."/>
            <person name="Stock S.P."/>
            <person name="Adams B.J."/>
            <person name="Sternberg P.W."/>
            <person name="Mortazavi A."/>
        </authorList>
    </citation>
    <scope>NUCLEOTIDE SEQUENCE [LARGE SCALE GENOMIC DNA]</scope>
    <source>
        <strain evidence="3 4">ALL</strain>
    </source>
</reference>
<dbReference type="AlphaFoldDB" id="A0A4U5NXD8"/>
<sequence>MDRRILLLFVLPLGVVAEANRCDGISWKYKVDFYLRPCWITAYFNGVPLNLAASEHFKCNLEQRWRIGSKFPIPDPDSKIRSEIRQKIRPGKALQTRRKSVETSRFLNRSRLRNPN</sequence>
<evidence type="ECO:0000313" key="3">
    <source>
        <dbReference type="EMBL" id="TKR88132.1"/>
    </source>
</evidence>
<comment type="caution">
    <text evidence="3">The sequence shown here is derived from an EMBL/GenBank/DDBJ whole genome shotgun (WGS) entry which is preliminary data.</text>
</comment>
<feature type="chain" id="PRO_5020648638" evidence="2">
    <location>
        <begin position="18"/>
        <end position="116"/>
    </location>
</feature>
<protein>
    <submittedName>
        <fullName evidence="3">Uncharacterized protein</fullName>
    </submittedName>
</protein>